<keyword evidence="1" id="KW-0732">Signal</keyword>
<evidence type="ECO:0008006" key="3">
    <source>
        <dbReference type="Google" id="ProtNLM"/>
    </source>
</evidence>
<feature type="chain" id="PRO_5043694574" description="Outer membrane protein beta-barrel domain-containing protein" evidence="1">
    <location>
        <begin position="24"/>
        <end position="199"/>
    </location>
</feature>
<gene>
    <name evidence="2" type="ORF">P8935_22345</name>
</gene>
<organism evidence="2">
    <name type="scientific">Telmatobacter sp. DSM 110680</name>
    <dbReference type="NCBI Taxonomy" id="3036704"/>
    <lineage>
        <taxon>Bacteria</taxon>
        <taxon>Pseudomonadati</taxon>
        <taxon>Acidobacteriota</taxon>
        <taxon>Terriglobia</taxon>
        <taxon>Terriglobales</taxon>
        <taxon>Acidobacteriaceae</taxon>
        <taxon>Telmatobacter</taxon>
    </lineage>
</organism>
<name>A0AAU7DJN6_9BACT</name>
<evidence type="ECO:0000256" key="1">
    <source>
        <dbReference type="SAM" id="SignalP"/>
    </source>
</evidence>
<accession>A0AAU7DJN6</accession>
<dbReference type="AlphaFoldDB" id="A0AAU7DJN6"/>
<sequence length="199" mass="21662">MFRKIYPLILLTSLLAVPAGMHAQEMKPNHMPTPNFDLYGGYSYVFSEYGTPPGTITTHGMNGWDASLKVPLFTSWLGIKGDVSGTYNSDNSPNFNPKAIYFLFGPQVSVHLGRSTLFAHGMVGSAHVSDNAIPSLRSSNTLATAVGAGLDAGMGRHFAWRITGDYYNTHWHQTSTTDATVSEILNSKGRISTGPVFRF</sequence>
<reference evidence="2" key="1">
    <citation type="submission" date="2023-03" db="EMBL/GenBank/DDBJ databases">
        <title>Edaphobacter sp.</title>
        <authorList>
            <person name="Huber K.J."/>
            <person name="Papendorf J."/>
            <person name="Pilke C."/>
            <person name="Bunk B."/>
            <person name="Sproeer C."/>
            <person name="Pester M."/>
        </authorList>
    </citation>
    <scope>NUCLEOTIDE SEQUENCE</scope>
    <source>
        <strain evidence="2">DSM 110680</strain>
    </source>
</reference>
<protein>
    <recommendedName>
        <fullName evidence="3">Outer membrane protein beta-barrel domain-containing protein</fullName>
    </recommendedName>
</protein>
<dbReference type="RefSeq" id="WP_348262524.1">
    <property type="nucleotide sequence ID" value="NZ_CP121196.1"/>
</dbReference>
<proteinExistence type="predicted"/>
<feature type="signal peptide" evidence="1">
    <location>
        <begin position="1"/>
        <end position="23"/>
    </location>
</feature>
<evidence type="ECO:0000313" key="2">
    <source>
        <dbReference type="EMBL" id="XBH17293.1"/>
    </source>
</evidence>
<dbReference type="EMBL" id="CP121196">
    <property type="protein sequence ID" value="XBH17293.1"/>
    <property type="molecule type" value="Genomic_DNA"/>
</dbReference>